<dbReference type="EnsemblMetazoa" id="Aqu2.1.05624_001">
    <property type="protein sequence ID" value="Aqu2.1.05624_001"/>
    <property type="gene ID" value="Aqu2.1.05624"/>
</dbReference>
<dbReference type="AlphaFoldDB" id="A0A1X7SU02"/>
<proteinExistence type="predicted"/>
<dbReference type="OrthoDB" id="2423195at2759"/>
<reference evidence="1" key="1">
    <citation type="submission" date="2017-05" db="UniProtKB">
        <authorList>
            <consortium name="EnsemblMetazoa"/>
        </authorList>
    </citation>
    <scope>IDENTIFICATION</scope>
</reference>
<organism evidence="1">
    <name type="scientific">Amphimedon queenslandica</name>
    <name type="common">Sponge</name>
    <dbReference type="NCBI Taxonomy" id="400682"/>
    <lineage>
        <taxon>Eukaryota</taxon>
        <taxon>Metazoa</taxon>
        <taxon>Porifera</taxon>
        <taxon>Demospongiae</taxon>
        <taxon>Heteroscleromorpha</taxon>
        <taxon>Haplosclerida</taxon>
        <taxon>Niphatidae</taxon>
        <taxon>Amphimedon</taxon>
    </lineage>
</organism>
<accession>A0A1X7SU02</accession>
<dbReference type="InParanoid" id="A0A1X7SU02"/>
<evidence type="ECO:0000313" key="1">
    <source>
        <dbReference type="EnsemblMetazoa" id="Aqu2.1.05624_001"/>
    </source>
</evidence>
<sequence length="262" mass="30106">MPKHSSLQQKLDLTDKTLVFQHIIEILYDGLLILCSNPSSDSEFNMKELGSLCYKMENIVDLTVLIDTVVFITFKKENVLDLLYDQTYYPVLPFYSIIETIINHYIAFFYDDITLETTAYIFSIIGLVVSGIDSNAKLEASVKMDDDNNPLLLFTNKVRNGLCHAINERYRVPYFKCCPKMISQSKGLLQHVLCDMYFEASSDRLYRESHKFKELVSHHQKLNGYTAGPLSTIVDVERQVVVHVTIKALSITILKTENERQV</sequence>
<name>A0A1X7SU02_AMPQE</name>
<protein>
    <submittedName>
        <fullName evidence="1">Uncharacterized protein</fullName>
    </submittedName>
</protein>